<keyword evidence="5 7" id="KW-1133">Transmembrane helix</keyword>
<evidence type="ECO:0000256" key="6">
    <source>
        <dbReference type="ARBA" id="ARBA00023136"/>
    </source>
</evidence>
<dbReference type="CDD" id="cd06261">
    <property type="entry name" value="TM_PBP2"/>
    <property type="match status" value="1"/>
</dbReference>
<protein>
    <submittedName>
        <fullName evidence="9">ABC transporter permease</fullName>
    </submittedName>
</protein>
<name>A0A411YL97_9ACTN</name>
<dbReference type="EMBL" id="CP036402">
    <property type="protein sequence ID" value="QBI21989.1"/>
    <property type="molecule type" value="Genomic_DNA"/>
</dbReference>
<sequence length="285" mass="30256">MRRQQRRLVRSPWRQPLALIGAGIVGTWLVLALLAPWITPFEPLAQTAERLAPPSIDHWFGTDRVGRDILTRVLYGARTSIPLALIIVAVAATIGSLVGAVAGYAGGVVDNVLMRLVDLFFAFPNIILAMAVTAALGPDLRNAVIAIVVVSWPVYARVVRGLVLSIREMDYFQASRLAGVAGPAALRRDVLPNVAGSVAVLATLEMGNAVLLLSALSFLGLGARPPAPEWGSMVAAGADSFAAWWVGMFPGLAIVTIVLAFNLLGDNLRDALDPRTSKGLGRRAL</sequence>
<dbReference type="PANTHER" id="PTHR43386">
    <property type="entry name" value="OLIGOPEPTIDE TRANSPORT SYSTEM PERMEASE PROTEIN APPC"/>
    <property type="match status" value="1"/>
</dbReference>
<evidence type="ECO:0000256" key="3">
    <source>
        <dbReference type="ARBA" id="ARBA00022475"/>
    </source>
</evidence>
<reference evidence="9 10" key="1">
    <citation type="submission" date="2019-01" db="EMBL/GenBank/DDBJ databases">
        <title>Egibacter rhizosphaerae EGI 80759T.</title>
        <authorList>
            <person name="Chen D.-D."/>
            <person name="Tian Y."/>
            <person name="Jiao J.-Y."/>
            <person name="Zhang X.-T."/>
            <person name="Zhang Y.-G."/>
            <person name="Zhang Y."/>
            <person name="Xiao M."/>
            <person name="Shu W.-S."/>
            <person name="Li W.-J."/>
        </authorList>
    </citation>
    <scope>NUCLEOTIDE SEQUENCE [LARGE SCALE GENOMIC DNA]</scope>
    <source>
        <strain evidence="9 10">EGI 80759</strain>
    </source>
</reference>
<dbReference type="GO" id="GO:0005886">
    <property type="term" value="C:plasma membrane"/>
    <property type="evidence" value="ECO:0007669"/>
    <property type="project" value="UniProtKB-SubCell"/>
</dbReference>
<evidence type="ECO:0000256" key="2">
    <source>
        <dbReference type="ARBA" id="ARBA00022448"/>
    </source>
</evidence>
<comment type="similarity">
    <text evidence="7">Belongs to the binding-protein-dependent transport system permease family.</text>
</comment>
<dbReference type="GO" id="GO:0055085">
    <property type="term" value="P:transmembrane transport"/>
    <property type="evidence" value="ECO:0007669"/>
    <property type="project" value="InterPro"/>
</dbReference>
<keyword evidence="3" id="KW-1003">Cell membrane</keyword>
<dbReference type="SUPFAM" id="SSF161098">
    <property type="entry name" value="MetI-like"/>
    <property type="match status" value="1"/>
</dbReference>
<dbReference type="PROSITE" id="PS50928">
    <property type="entry name" value="ABC_TM1"/>
    <property type="match status" value="1"/>
</dbReference>
<dbReference type="AlphaFoldDB" id="A0A411YL97"/>
<evidence type="ECO:0000256" key="7">
    <source>
        <dbReference type="RuleBase" id="RU363032"/>
    </source>
</evidence>
<feature type="transmembrane region" description="Helical" evidence="7">
    <location>
        <begin position="116"/>
        <end position="137"/>
    </location>
</feature>
<feature type="transmembrane region" description="Helical" evidence="7">
    <location>
        <begin position="143"/>
        <end position="166"/>
    </location>
</feature>
<dbReference type="PANTHER" id="PTHR43386:SF1">
    <property type="entry name" value="D,D-DIPEPTIDE TRANSPORT SYSTEM PERMEASE PROTEIN DDPC-RELATED"/>
    <property type="match status" value="1"/>
</dbReference>
<keyword evidence="2 7" id="KW-0813">Transport</keyword>
<feature type="domain" description="ABC transmembrane type-1" evidence="8">
    <location>
        <begin position="77"/>
        <end position="265"/>
    </location>
</feature>
<evidence type="ECO:0000256" key="5">
    <source>
        <dbReference type="ARBA" id="ARBA00022989"/>
    </source>
</evidence>
<keyword evidence="6 7" id="KW-0472">Membrane</keyword>
<keyword evidence="10" id="KW-1185">Reference proteome</keyword>
<dbReference type="InterPro" id="IPR000515">
    <property type="entry name" value="MetI-like"/>
</dbReference>
<gene>
    <name evidence="9" type="ORF">ER308_10005</name>
</gene>
<dbReference type="InterPro" id="IPR035906">
    <property type="entry name" value="MetI-like_sf"/>
</dbReference>
<dbReference type="OrthoDB" id="9812701at2"/>
<evidence type="ECO:0000313" key="9">
    <source>
        <dbReference type="EMBL" id="QBI21989.1"/>
    </source>
</evidence>
<evidence type="ECO:0000256" key="4">
    <source>
        <dbReference type="ARBA" id="ARBA00022692"/>
    </source>
</evidence>
<evidence type="ECO:0000256" key="1">
    <source>
        <dbReference type="ARBA" id="ARBA00004651"/>
    </source>
</evidence>
<accession>A0A411YL97</accession>
<evidence type="ECO:0000259" key="8">
    <source>
        <dbReference type="PROSITE" id="PS50928"/>
    </source>
</evidence>
<dbReference type="KEGG" id="erz:ER308_10005"/>
<keyword evidence="4 7" id="KW-0812">Transmembrane</keyword>
<dbReference type="InterPro" id="IPR025966">
    <property type="entry name" value="OppC_N"/>
</dbReference>
<evidence type="ECO:0000313" key="10">
    <source>
        <dbReference type="Proteomes" id="UP000291469"/>
    </source>
</evidence>
<feature type="transmembrane region" description="Helical" evidence="7">
    <location>
        <begin position="241"/>
        <end position="265"/>
    </location>
</feature>
<dbReference type="Gene3D" id="1.10.3720.10">
    <property type="entry name" value="MetI-like"/>
    <property type="match status" value="1"/>
</dbReference>
<comment type="subcellular location">
    <subcellularLocation>
        <location evidence="1 7">Cell membrane</location>
        <topology evidence="1 7">Multi-pass membrane protein</topology>
    </subcellularLocation>
</comment>
<dbReference type="InterPro" id="IPR050366">
    <property type="entry name" value="BP-dependent_transpt_permease"/>
</dbReference>
<proteinExistence type="inferred from homology"/>
<organism evidence="9 10">
    <name type="scientific">Egibacter rhizosphaerae</name>
    <dbReference type="NCBI Taxonomy" id="1670831"/>
    <lineage>
        <taxon>Bacteria</taxon>
        <taxon>Bacillati</taxon>
        <taxon>Actinomycetota</taxon>
        <taxon>Nitriliruptoria</taxon>
        <taxon>Egibacterales</taxon>
        <taxon>Egibacteraceae</taxon>
        <taxon>Egibacter</taxon>
    </lineage>
</organism>
<dbReference type="Pfam" id="PF12911">
    <property type="entry name" value="OppC_N"/>
    <property type="match status" value="1"/>
</dbReference>
<feature type="transmembrane region" description="Helical" evidence="7">
    <location>
        <begin position="81"/>
        <end position="104"/>
    </location>
</feature>
<dbReference type="Proteomes" id="UP000291469">
    <property type="component" value="Chromosome"/>
</dbReference>
<feature type="transmembrane region" description="Helical" evidence="7">
    <location>
        <begin position="16"/>
        <end position="38"/>
    </location>
</feature>
<feature type="transmembrane region" description="Helical" evidence="7">
    <location>
        <begin position="194"/>
        <end position="221"/>
    </location>
</feature>
<dbReference type="Pfam" id="PF00528">
    <property type="entry name" value="BPD_transp_1"/>
    <property type="match status" value="1"/>
</dbReference>